<gene>
    <name evidence="2" type="ORF">PGLA1383_LOCUS22040</name>
</gene>
<feature type="region of interest" description="Disordered" evidence="1">
    <location>
        <begin position="726"/>
        <end position="760"/>
    </location>
</feature>
<feature type="region of interest" description="Disordered" evidence="1">
    <location>
        <begin position="1046"/>
        <end position="1121"/>
    </location>
</feature>
<feature type="compositionally biased region" description="Acidic residues" evidence="1">
    <location>
        <begin position="159"/>
        <end position="170"/>
    </location>
</feature>
<keyword evidence="3" id="KW-1185">Reference proteome</keyword>
<accession>A0A813ERJ0</accession>
<feature type="region of interest" description="Disordered" evidence="1">
    <location>
        <begin position="913"/>
        <end position="955"/>
    </location>
</feature>
<feature type="compositionally biased region" description="Acidic residues" evidence="1">
    <location>
        <begin position="48"/>
        <end position="58"/>
    </location>
</feature>
<reference evidence="2" key="1">
    <citation type="submission" date="2021-02" db="EMBL/GenBank/DDBJ databases">
        <authorList>
            <person name="Dougan E. K."/>
            <person name="Rhodes N."/>
            <person name="Thang M."/>
            <person name="Chan C."/>
        </authorList>
    </citation>
    <scope>NUCLEOTIDE SEQUENCE</scope>
</reference>
<feature type="compositionally biased region" description="Polar residues" evidence="1">
    <location>
        <begin position="1"/>
        <end position="16"/>
    </location>
</feature>
<evidence type="ECO:0000313" key="2">
    <source>
        <dbReference type="EMBL" id="CAE8603843.1"/>
    </source>
</evidence>
<feature type="compositionally biased region" description="Basic and acidic residues" evidence="1">
    <location>
        <begin position="741"/>
        <end position="760"/>
    </location>
</feature>
<feature type="compositionally biased region" description="Basic and acidic residues" evidence="1">
    <location>
        <begin position="599"/>
        <end position="609"/>
    </location>
</feature>
<sequence>MTSVQSQPLHFTLSTGDLSDQDVDDLDDSMPNMHQLSQSPVQYRYALSEEEDDDDDEMPPLNVSQAAVPERDLESDDDEMPPLNSVCRASGLSRKSHPASESEDEDEDMPPLHAAQKGGRHDASEEEEDESDMPPLLKARHAQLPRGHDAAFDQQDHAADDEEDGEEDDGMPPLHTLERVSIPFELSEEVDVRVPLRLVQRAPGTEPVCESDDEMPPLQTTLPGFHLKPGLEERAEVPLDMDGQQSGARMQRSTHQFRAGDQVALIRYLNLDGERGEVLRTDLVGADLKERVRVRLFGSGEAIDVPPGSLELAPSDSEDDENWSEHEIAPLQSPTAQSLQGPALTPRDVSQAEGQDEDGSHGESQEAFAYRGASLECGFEVGDEVILTGLRCVTLNGERCRVLPAEEDTADGRLVVQLDSSGHTLSVKPLNLKPAPPVSGSLGNPDLADRAHQERYEDEESPDDMPPLHSSESPPCRSLLSEAESGGCPAEDSRAQGALTVSAAGQDEAQNTSRSQGFAPGDRVRLCGQGPRARLTGQAGRVLPAAVNVLTSGDRLPVQLEESGQTVSVRPDQLELASDDEASDDSMPPVNAATQSTEKAPKAQDKAALVEEDGEDDEDSDDSMPPLEFIKPGSRLLQGSDSEGAEYTAGPAKARGGKSLAWKEEVGLGNLVELVSLKSSELNGQQGCVVRLLAGPGPNDRICRVEVKMLSSGKLLSLKRANVQRVAEDKDKKSKKSKKSDKKDGKKDDKKETKRAQNAEGWNCERGDAVKHMIGLLELDSNIDEELEGVFSAIDDGETIRLDGLENKQARKKLRHLLQAFRLIQEDGGQAYRSAEIQVSFSSIFKQCLEKSRAHHDAEVAAAGEVKAKVRAKIAEAAAKRKAEAKAFEAQRKADPRAGYDGEDDGLEEAALQAQPKKRVGPQLPGASVGAAFGEDTEEEEEHEDGPRIEGEERQGVDLRTVDWKSDRDEWMTMGLPGMENNMFVNGNGGVTSVKGEKFEVKRSQAEKEAFEKAFKERGPSLLEQQMDGKFVDAADEQERVKRLKVGPSELWGMSGKDQERETMRPGERANLTASRKTFDPEKDMRSQKPMSSDEFSKLVQNSKDGIGGRFSRGGFASSFL</sequence>
<feature type="compositionally biased region" description="Basic and acidic residues" evidence="1">
    <location>
        <begin position="945"/>
        <end position="955"/>
    </location>
</feature>
<organism evidence="2 3">
    <name type="scientific">Polarella glacialis</name>
    <name type="common">Dinoflagellate</name>
    <dbReference type="NCBI Taxonomy" id="89957"/>
    <lineage>
        <taxon>Eukaryota</taxon>
        <taxon>Sar</taxon>
        <taxon>Alveolata</taxon>
        <taxon>Dinophyceae</taxon>
        <taxon>Suessiales</taxon>
        <taxon>Suessiaceae</taxon>
        <taxon>Polarella</taxon>
    </lineage>
</organism>
<feature type="compositionally biased region" description="Polar residues" evidence="1">
    <location>
        <begin position="32"/>
        <end position="41"/>
    </location>
</feature>
<feature type="region of interest" description="Disordered" evidence="1">
    <location>
        <begin position="577"/>
        <end position="658"/>
    </location>
</feature>
<feature type="region of interest" description="Disordered" evidence="1">
    <location>
        <begin position="425"/>
        <end position="540"/>
    </location>
</feature>
<dbReference type="AlphaFoldDB" id="A0A813ERJ0"/>
<dbReference type="EMBL" id="CAJNNV010015834">
    <property type="protein sequence ID" value="CAE8603843.1"/>
    <property type="molecule type" value="Genomic_DNA"/>
</dbReference>
<evidence type="ECO:0000313" key="3">
    <source>
        <dbReference type="Proteomes" id="UP000654075"/>
    </source>
</evidence>
<feature type="region of interest" description="Disordered" evidence="1">
    <location>
        <begin position="885"/>
        <end position="904"/>
    </location>
</feature>
<evidence type="ECO:0000256" key="1">
    <source>
        <dbReference type="SAM" id="MobiDB-lite"/>
    </source>
</evidence>
<dbReference type="Proteomes" id="UP000654075">
    <property type="component" value="Unassembled WGS sequence"/>
</dbReference>
<feature type="compositionally biased region" description="Basic and acidic residues" evidence="1">
    <location>
        <begin position="1057"/>
        <end position="1068"/>
    </location>
</feature>
<protein>
    <submittedName>
        <fullName evidence="2">Uncharacterized protein</fullName>
    </submittedName>
</protein>
<comment type="caution">
    <text evidence="2">The sequence shown here is derived from an EMBL/GenBank/DDBJ whole genome shotgun (WGS) entry which is preliminary data.</text>
</comment>
<feature type="compositionally biased region" description="Acidic residues" evidence="1">
    <location>
        <begin position="610"/>
        <end position="622"/>
    </location>
</feature>
<feature type="compositionally biased region" description="Acidic residues" evidence="1">
    <location>
        <begin position="19"/>
        <end position="28"/>
    </location>
</feature>
<feature type="region of interest" description="Disordered" evidence="1">
    <location>
        <begin position="1"/>
        <end position="177"/>
    </location>
</feature>
<feature type="compositionally biased region" description="Acidic residues" evidence="1">
    <location>
        <begin position="935"/>
        <end position="944"/>
    </location>
</feature>
<feature type="compositionally biased region" description="Basic and acidic residues" evidence="1">
    <location>
        <begin position="1077"/>
        <end position="1087"/>
    </location>
</feature>
<feature type="region of interest" description="Disordered" evidence="1">
    <location>
        <begin position="304"/>
        <end position="366"/>
    </location>
</feature>
<feature type="compositionally biased region" description="Basic and acidic residues" evidence="1">
    <location>
        <begin position="146"/>
        <end position="158"/>
    </location>
</feature>
<proteinExistence type="predicted"/>
<name>A0A813ERJ0_POLGL</name>
<feature type="compositionally biased region" description="Basic and acidic residues" evidence="1">
    <location>
        <begin position="885"/>
        <end position="900"/>
    </location>
</feature>